<proteinExistence type="inferred from homology"/>
<reference evidence="7 8" key="1">
    <citation type="submission" date="2024-10" db="EMBL/GenBank/DDBJ databases">
        <authorList>
            <person name="Kim D."/>
        </authorList>
    </citation>
    <scope>NUCLEOTIDE SEQUENCE [LARGE SCALE GENOMIC DNA]</scope>
    <source>
        <strain evidence="7">Taebaek</strain>
    </source>
</reference>
<feature type="transmembrane region" description="Helical" evidence="5">
    <location>
        <begin position="6"/>
        <end position="30"/>
    </location>
</feature>
<evidence type="ECO:0000313" key="8">
    <source>
        <dbReference type="Proteomes" id="UP001620645"/>
    </source>
</evidence>
<dbReference type="InterPro" id="IPR029063">
    <property type="entry name" value="SAM-dependent_MTases_sf"/>
</dbReference>
<comment type="caution">
    <text evidence="7">The sequence shown here is derived from an EMBL/GenBank/DDBJ whole genome shotgun (WGS) entry which is preliminary data.</text>
</comment>
<name>A0ABD2JHQ3_HETSC</name>
<evidence type="ECO:0000256" key="5">
    <source>
        <dbReference type="SAM" id="Phobius"/>
    </source>
</evidence>
<dbReference type="PANTHER" id="PTHR13610:SF9">
    <property type="entry name" value="FI06469P"/>
    <property type="match status" value="1"/>
</dbReference>
<keyword evidence="5" id="KW-0472">Membrane</keyword>
<evidence type="ECO:0000259" key="6">
    <source>
        <dbReference type="Pfam" id="PF13847"/>
    </source>
</evidence>
<dbReference type="InterPro" id="IPR026170">
    <property type="entry name" value="FAM173A/B"/>
</dbReference>
<keyword evidence="5" id="KW-1133">Transmembrane helix</keyword>
<comment type="similarity">
    <text evidence="1">Belongs to the ANT/ATPSC lysine N-methyltransferase family.</text>
</comment>
<dbReference type="AlphaFoldDB" id="A0ABD2JHQ3"/>
<organism evidence="7 8">
    <name type="scientific">Heterodera schachtii</name>
    <name type="common">Sugarbeet cyst nematode worm</name>
    <name type="synonym">Tylenchus schachtii</name>
    <dbReference type="NCBI Taxonomy" id="97005"/>
    <lineage>
        <taxon>Eukaryota</taxon>
        <taxon>Metazoa</taxon>
        <taxon>Ecdysozoa</taxon>
        <taxon>Nematoda</taxon>
        <taxon>Chromadorea</taxon>
        <taxon>Rhabditida</taxon>
        <taxon>Tylenchina</taxon>
        <taxon>Tylenchomorpha</taxon>
        <taxon>Tylenchoidea</taxon>
        <taxon>Heteroderidae</taxon>
        <taxon>Heteroderinae</taxon>
        <taxon>Heterodera</taxon>
    </lineage>
</organism>
<dbReference type="Proteomes" id="UP001620645">
    <property type="component" value="Unassembled WGS sequence"/>
</dbReference>
<sequence length="195" mass="21301">MSFENIGLAIACVVGASAVGVTAISVPFVLPAFRRVCLPYVPATEHQIKNVLGLLKKCPPAPPISPLIDLGSGDGRVVIECARVGGHKSCVGVELNYPLVIASRFSAWRKGFSKSANFVRGDIFKTDLSKYNTVILFGTESLVEHFALKLNEMRTDSNLILCRFPLRSDESGWELRQSEGGGCDQAWLYRRTGKQ</sequence>
<dbReference type="SUPFAM" id="SSF53335">
    <property type="entry name" value="S-adenosyl-L-methionine-dependent methyltransferases"/>
    <property type="match status" value="1"/>
</dbReference>
<evidence type="ECO:0000256" key="3">
    <source>
        <dbReference type="ARBA" id="ARBA00022679"/>
    </source>
</evidence>
<protein>
    <recommendedName>
        <fullName evidence="6">Methyltransferase domain-containing protein</fullName>
    </recommendedName>
</protein>
<dbReference type="GO" id="GO:0016279">
    <property type="term" value="F:protein-lysine N-methyltransferase activity"/>
    <property type="evidence" value="ECO:0007669"/>
    <property type="project" value="UniProtKB-ARBA"/>
</dbReference>
<accession>A0ABD2JHQ3</accession>
<dbReference type="Pfam" id="PF13847">
    <property type="entry name" value="Methyltransf_31"/>
    <property type="match status" value="1"/>
</dbReference>
<evidence type="ECO:0000256" key="1">
    <source>
        <dbReference type="ARBA" id="ARBA00010633"/>
    </source>
</evidence>
<dbReference type="InterPro" id="IPR025714">
    <property type="entry name" value="Methyltranfer_dom"/>
</dbReference>
<keyword evidence="5" id="KW-0812">Transmembrane</keyword>
<evidence type="ECO:0000256" key="4">
    <source>
        <dbReference type="ARBA" id="ARBA00022691"/>
    </source>
</evidence>
<gene>
    <name evidence="7" type="ORF">niasHS_006588</name>
</gene>
<feature type="domain" description="Methyltransferase" evidence="6">
    <location>
        <begin position="67"/>
        <end position="154"/>
    </location>
</feature>
<dbReference type="Gene3D" id="3.40.50.150">
    <property type="entry name" value="Vaccinia Virus protein VP39"/>
    <property type="match status" value="1"/>
</dbReference>
<keyword evidence="3" id="KW-0808">Transferase</keyword>
<keyword evidence="4" id="KW-0949">S-adenosyl-L-methionine</keyword>
<dbReference type="PANTHER" id="PTHR13610">
    <property type="entry name" value="METHYLTRANSFERASE DOMAIN-CONTAINING PROTEIN"/>
    <property type="match status" value="1"/>
</dbReference>
<evidence type="ECO:0000313" key="7">
    <source>
        <dbReference type="EMBL" id="KAL3090136.1"/>
    </source>
</evidence>
<dbReference type="EMBL" id="JBICCN010000143">
    <property type="protein sequence ID" value="KAL3090136.1"/>
    <property type="molecule type" value="Genomic_DNA"/>
</dbReference>
<keyword evidence="8" id="KW-1185">Reference proteome</keyword>
<dbReference type="GO" id="GO:0032259">
    <property type="term" value="P:methylation"/>
    <property type="evidence" value="ECO:0007669"/>
    <property type="project" value="UniProtKB-KW"/>
</dbReference>
<evidence type="ECO:0000256" key="2">
    <source>
        <dbReference type="ARBA" id="ARBA00022603"/>
    </source>
</evidence>
<keyword evidence="2" id="KW-0489">Methyltransferase</keyword>